<keyword evidence="1" id="KW-0805">Transcription regulation</keyword>
<organism evidence="6 7">
    <name type="scientific">Candidatus Pullilachnospira gallistercoris</name>
    <dbReference type="NCBI Taxonomy" id="2840911"/>
    <lineage>
        <taxon>Bacteria</taxon>
        <taxon>Bacillati</taxon>
        <taxon>Bacillota</taxon>
        <taxon>Clostridia</taxon>
        <taxon>Lachnospirales</taxon>
        <taxon>Lachnospiraceae</taxon>
        <taxon>Lachnospiraceae incertae sedis</taxon>
        <taxon>Candidatus Pullilachnospira</taxon>
    </lineage>
</organism>
<dbReference type="PROSITE" id="PS50977">
    <property type="entry name" value="HTH_TETR_2"/>
    <property type="match status" value="1"/>
</dbReference>
<dbReference type="SUPFAM" id="SSF46689">
    <property type="entry name" value="Homeodomain-like"/>
    <property type="match status" value="1"/>
</dbReference>
<reference evidence="6" key="1">
    <citation type="submission" date="2020-10" db="EMBL/GenBank/DDBJ databases">
        <authorList>
            <person name="Gilroy R."/>
        </authorList>
    </citation>
    <scope>NUCLEOTIDE SEQUENCE</scope>
    <source>
        <strain evidence="6">ChiSjej5B23-6657</strain>
    </source>
</reference>
<evidence type="ECO:0000259" key="5">
    <source>
        <dbReference type="PROSITE" id="PS50977"/>
    </source>
</evidence>
<evidence type="ECO:0000256" key="1">
    <source>
        <dbReference type="ARBA" id="ARBA00023015"/>
    </source>
</evidence>
<comment type="caution">
    <text evidence="6">The sequence shown here is derived from an EMBL/GenBank/DDBJ whole genome shotgun (WGS) entry which is preliminary data.</text>
</comment>
<evidence type="ECO:0000256" key="3">
    <source>
        <dbReference type="ARBA" id="ARBA00023163"/>
    </source>
</evidence>
<gene>
    <name evidence="6" type="ORF">IAA55_03515</name>
</gene>
<protein>
    <submittedName>
        <fullName evidence="6">TetR/AcrR family transcriptional regulator</fullName>
    </submittedName>
</protein>
<keyword evidence="2 4" id="KW-0238">DNA-binding</keyword>
<feature type="domain" description="HTH tetR-type" evidence="5">
    <location>
        <begin position="12"/>
        <end position="72"/>
    </location>
</feature>
<dbReference type="Proteomes" id="UP000823912">
    <property type="component" value="Unassembled WGS sequence"/>
</dbReference>
<dbReference type="AlphaFoldDB" id="A0A9D1E8G9"/>
<feature type="DNA-binding region" description="H-T-H motif" evidence="4">
    <location>
        <begin position="35"/>
        <end position="54"/>
    </location>
</feature>
<dbReference type="GO" id="GO:0003700">
    <property type="term" value="F:DNA-binding transcription factor activity"/>
    <property type="evidence" value="ECO:0007669"/>
    <property type="project" value="TreeGrafter"/>
</dbReference>
<dbReference type="InterPro" id="IPR009057">
    <property type="entry name" value="Homeodomain-like_sf"/>
</dbReference>
<dbReference type="SUPFAM" id="SSF48498">
    <property type="entry name" value="Tetracyclin repressor-like, C-terminal domain"/>
    <property type="match status" value="1"/>
</dbReference>
<sequence length="212" mass="24858">MDQTAYFEQMRQKRRAEILEEARQMILAEGPMTFTMQNLSKRLDISNVTLYKYFKNSEDLLRTLYLETSQKYGGYSGSRISEETPLEAFLQNIRFSLDEYLECRKDMALLTTLSLFGRTFGEASENLFGETFCKKEITLLAEAQRQGQVRDDLPVEEVFRFLAALCSSYLRRIALMTEREYQEQKEMISWQKRELLAMIHAYLTGHLADPHP</sequence>
<dbReference type="PANTHER" id="PTHR30055:SF234">
    <property type="entry name" value="HTH-TYPE TRANSCRIPTIONAL REGULATOR BETI"/>
    <property type="match status" value="1"/>
</dbReference>
<evidence type="ECO:0000256" key="2">
    <source>
        <dbReference type="ARBA" id="ARBA00023125"/>
    </source>
</evidence>
<keyword evidence="3" id="KW-0804">Transcription</keyword>
<dbReference type="InterPro" id="IPR036271">
    <property type="entry name" value="Tet_transcr_reg_TetR-rel_C_sf"/>
</dbReference>
<dbReference type="InterPro" id="IPR001647">
    <property type="entry name" value="HTH_TetR"/>
</dbReference>
<dbReference type="EMBL" id="DVHM01000053">
    <property type="protein sequence ID" value="HIR70329.1"/>
    <property type="molecule type" value="Genomic_DNA"/>
</dbReference>
<dbReference type="InterPro" id="IPR050109">
    <property type="entry name" value="HTH-type_TetR-like_transc_reg"/>
</dbReference>
<evidence type="ECO:0000313" key="7">
    <source>
        <dbReference type="Proteomes" id="UP000823912"/>
    </source>
</evidence>
<reference evidence="6" key="2">
    <citation type="journal article" date="2021" name="PeerJ">
        <title>Extensive microbial diversity within the chicken gut microbiome revealed by metagenomics and culture.</title>
        <authorList>
            <person name="Gilroy R."/>
            <person name="Ravi A."/>
            <person name="Getino M."/>
            <person name="Pursley I."/>
            <person name="Horton D.L."/>
            <person name="Alikhan N.F."/>
            <person name="Baker D."/>
            <person name="Gharbi K."/>
            <person name="Hall N."/>
            <person name="Watson M."/>
            <person name="Adriaenssens E.M."/>
            <person name="Foster-Nyarko E."/>
            <person name="Jarju S."/>
            <person name="Secka A."/>
            <person name="Antonio M."/>
            <person name="Oren A."/>
            <person name="Chaudhuri R.R."/>
            <person name="La Ragione R."/>
            <person name="Hildebrand F."/>
            <person name="Pallen M.J."/>
        </authorList>
    </citation>
    <scope>NUCLEOTIDE SEQUENCE</scope>
    <source>
        <strain evidence="6">ChiSjej5B23-6657</strain>
    </source>
</reference>
<evidence type="ECO:0000256" key="4">
    <source>
        <dbReference type="PROSITE-ProRule" id="PRU00335"/>
    </source>
</evidence>
<accession>A0A9D1E8G9</accession>
<dbReference type="Pfam" id="PF00440">
    <property type="entry name" value="TetR_N"/>
    <property type="match status" value="1"/>
</dbReference>
<proteinExistence type="predicted"/>
<evidence type="ECO:0000313" key="6">
    <source>
        <dbReference type="EMBL" id="HIR70329.1"/>
    </source>
</evidence>
<name>A0A9D1E8G9_9FIRM</name>
<dbReference type="PANTHER" id="PTHR30055">
    <property type="entry name" value="HTH-TYPE TRANSCRIPTIONAL REGULATOR RUTR"/>
    <property type="match status" value="1"/>
</dbReference>
<dbReference type="Gene3D" id="1.10.357.10">
    <property type="entry name" value="Tetracycline Repressor, domain 2"/>
    <property type="match status" value="1"/>
</dbReference>
<dbReference type="GO" id="GO:0000976">
    <property type="term" value="F:transcription cis-regulatory region binding"/>
    <property type="evidence" value="ECO:0007669"/>
    <property type="project" value="TreeGrafter"/>
</dbReference>